<evidence type="ECO:0000256" key="3">
    <source>
        <dbReference type="ARBA" id="ARBA00022827"/>
    </source>
</evidence>
<dbReference type="EMBL" id="CP036532">
    <property type="protein sequence ID" value="QBK30009.1"/>
    <property type="molecule type" value="Genomic_DNA"/>
</dbReference>
<proteinExistence type="predicted"/>
<evidence type="ECO:0000256" key="2">
    <source>
        <dbReference type="ARBA" id="ARBA00022630"/>
    </source>
</evidence>
<keyword evidence="3" id="KW-0274">FAD</keyword>
<dbReference type="InterPro" id="IPR028202">
    <property type="entry name" value="Reductase_C"/>
</dbReference>
<dbReference type="AlphaFoldDB" id="A0A4P6V075"/>
<dbReference type="InterPro" id="IPR050446">
    <property type="entry name" value="FAD-oxidoreductase/Apoptosis"/>
</dbReference>
<organism evidence="7 8">
    <name type="scientific">Roseitalea porphyridii</name>
    <dbReference type="NCBI Taxonomy" id="1852022"/>
    <lineage>
        <taxon>Bacteria</taxon>
        <taxon>Pseudomonadati</taxon>
        <taxon>Pseudomonadota</taxon>
        <taxon>Alphaproteobacteria</taxon>
        <taxon>Hyphomicrobiales</taxon>
        <taxon>Ahrensiaceae</taxon>
        <taxon>Roseitalea</taxon>
    </lineage>
</organism>
<dbReference type="PANTHER" id="PTHR43557">
    <property type="entry name" value="APOPTOSIS-INDUCING FACTOR 1"/>
    <property type="match status" value="1"/>
</dbReference>
<dbReference type="PRINTS" id="PR00411">
    <property type="entry name" value="PNDRDTASEI"/>
</dbReference>
<dbReference type="GO" id="GO:0016651">
    <property type="term" value="F:oxidoreductase activity, acting on NAD(P)H"/>
    <property type="evidence" value="ECO:0007669"/>
    <property type="project" value="TreeGrafter"/>
</dbReference>
<dbReference type="InterPro" id="IPR016156">
    <property type="entry name" value="FAD/NAD-linked_Rdtase_dimer_sf"/>
</dbReference>
<dbReference type="OrthoDB" id="7809559at2"/>
<feature type="domain" description="Reductase C-terminal" evidence="6">
    <location>
        <begin position="339"/>
        <end position="422"/>
    </location>
</feature>
<reference evidence="7 8" key="1">
    <citation type="journal article" date="2017" name="Int. J. Syst. Evol. Microbiol.">
        <title>Roseitalea porphyridii gen. nov., sp. nov., isolated from a red alga, and reclassification of Hoeflea suaedae Chung et al. 2013 as Pseudohoeflea suaedae gen. nov., comb. nov.</title>
        <authorList>
            <person name="Hyeon J.W."/>
            <person name="Jeong S.E."/>
            <person name="Baek K."/>
            <person name="Jeon C.O."/>
        </authorList>
    </citation>
    <scope>NUCLEOTIDE SEQUENCE [LARGE SCALE GENOMIC DNA]</scope>
    <source>
        <strain evidence="7 8">MA7-20</strain>
    </source>
</reference>
<evidence type="ECO:0000256" key="1">
    <source>
        <dbReference type="ARBA" id="ARBA00001974"/>
    </source>
</evidence>
<evidence type="ECO:0000259" key="6">
    <source>
        <dbReference type="Pfam" id="PF14759"/>
    </source>
</evidence>
<dbReference type="Gene3D" id="3.50.50.60">
    <property type="entry name" value="FAD/NAD(P)-binding domain"/>
    <property type="match status" value="2"/>
</dbReference>
<keyword evidence="8" id="KW-1185">Reference proteome</keyword>
<dbReference type="InterPro" id="IPR036188">
    <property type="entry name" value="FAD/NAD-bd_sf"/>
</dbReference>
<feature type="domain" description="FAD/NAD(P)-binding" evidence="5">
    <location>
        <begin position="22"/>
        <end position="320"/>
    </location>
</feature>
<sequence>MRLDRRHHWCRFSFRGSELVERVVIVGGSHAAVSVADDLRKHGFEGSVTLISEEAVLPYQRPPLSKAYMSGEMSLERLKLRPEHWYDEQNVQAHLSSRVIAVDRQAREVVTEEGARIGYDALVLATGAHARTLPGDFGGALSNVHTMRDLGDADALMAKMVPGRRLVVIGGGYIGLEAAAEAAKKGMQVTVVEAAPRILQRVACRETADAFRALHESHGVTILENTQIARIADDGTGTAAAVELEDGTSLPCDLVVVGIGIVPNAELAEAAGLEVAVGISVDAHGRTSDPAIYACGDCTVFPFHHTPTRLESVQNAHDQAGIVAANIMGQDTEYDPHPWFWSDQYDMKLQIAGFNRGYDRVVARPGKREGSISHFYFMGETFLAVDCLNDAATYAMSRKILAEGKPLTPDMVADEAFDLRGFAR</sequence>
<dbReference type="SUPFAM" id="SSF55424">
    <property type="entry name" value="FAD/NAD-linked reductases, dimerisation (C-terminal) domain"/>
    <property type="match status" value="1"/>
</dbReference>
<dbReference type="GO" id="GO:0005737">
    <property type="term" value="C:cytoplasm"/>
    <property type="evidence" value="ECO:0007669"/>
    <property type="project" value="TreeGrafter"/>
</dbReference>
<gene>
    <name evidence="7" type="ORF">E0E05_04975</name>
</gene>
<dbReference type="PRINTS" id="PR00368">
    <property type="entry name" value="FADPNR"/>
</dbReference>
<keyword evidence="2" id="KW-0285">Flavoprotein</keyword>
<dbReference type="Proteomes" id="UP000293719">
    <property type="component" value="Chromosome"/>
</dbReference>
<evidence type="ECO:0000256" key="4">
    <source>
        <dbReference type="ARBA" id="ARBA00023002"/>
    </source>
</evidence>
<dbReference type="PANTHER" id="PTHR43557:SF2">
    <property type="entry name" value="RIESKE DOMAIN-CONTAINING PROTEIN-RELATED"/>
    <property type="match status" value="1"/>
</dbReference>
<keyword evidence="4" id="KW-0560">Oxidoreductase</keyword>
<dbReference type="InterPro" id="IPR023753">
    <property type="entry name" value="FAD/NAD-binding_dom"/>
</dbReference>
<comment type="cofactor">
    <cofactor evidence="1">
        <name>FAD</name>
        <dbReference type="ChEBI" id="CHEBI:57692"/>
    </cofactor>
</comment>
<dbReference type="Pfam" id="PF14759">
    <property type="entry name" value="Reductase_C"/>
    <property type="match status" value="1"/>
</dbReference>
<dbReference type="KEGG" id="rpod:E0E05_04975"/>
<evidence type="ECO:0000313" key="7">
    <source>
        <dbReference type="EMBL" id="QBK30009.1"/>
    </source>
</evidence>
<protein>
    <submittedName>
        <fullName evidence="7">Pyridine nucleotide-disulfide oxidoreductase</fullName>
    </submittedName>
</protein>
<accession>A0A4P6V075</accession>
<dbReference type="SUPFAM" id="SSF51905">
    <property type="entry name" value="FAD/NAD(P)-binding domain"/>
    <property type="match status" value="1"/>
</dbReference>
<dbReference type="Gene3D" id="3.30.390.30">
    <property type="match status" value="1"/>
</dbReference>
<dbReference type="Pfam" id="PF07992">
    <property type="entry name" value="Pyr_redox_2"/>
    <property type="match status" value="1"/>
</dbReference>
<name>A0A4P6V075_9HYPH</name>
<evidence type="ECO:0000259" key="5">
    <source>
        <dbReference type="Pfam" id="PF07992"/>
    </source>
</evidence>
<evidence type="ECO:0000313" key="8">
    <source>
        <dbReference type="Proteomes" id="UP000293719"/>
    </source>
</evidence>